<dbReference type="InterPro" id="IPR005467">
    <property type="entry name" value="His_kinase_dom"/>
</dbReference>
<dbReference type="CDD" id="cd00082">
    <property type="entry name" value="HisKA"/>
    <property type="match status" value="1"/>
</dbReference>
<keyword evidence="14" id="KW-1133">Transmembrane helix</keyword>
<evidence type="ECO:0000256" key="4">
    <source>
        <dbReference type="ARBA" id="ARBA00022475"/>
    </source>
</evidence>
<keyword evidence="9" id="KW-0067">ATP-binding</keyword>
<evidence type="ECO:0000256" key="14">
    <source>
        <dbReference type="SAM" id="Phobius"/>
    </source>
</evidence>
<dbReference type="Pfam" id="PF00512">
    <property type="entry name" value="HisKA"/>
    <property type="match status" value="1"/>
</dbReference>
<evidence type="ECO:0000256" key="10">
    <source>
        <dbReference type="ARBA" id="ARBA00023012"/>
    </source>
</evidence>
<evidence type="ECO:0000256" key="2">
    <source>
        <dbReference type="ARBA" id="ARBA00004236"/>
    </source>
</evidence>
<gene>
    <name evidence="17" type="ORF">PXH66_07770</name>
</gene>
<dbReference type="EMBL" id="CP119075">
    <property type="protein sequence ID" value="WED66745.1"/>
    <property type="molecule type" value="Genomic_DNA"/>
</dbReference>
<dbReference type="PRINTS" id="PR00344">
    <property type="entry name" value="BCTRLSENSOR"/>
</dbReference>
<dbReference type="PROSITE" id="PS50110">
    <property type="entry name" value="RESPONSE_REGULATORY"/>
    <property type="match status" value="1"/>
</dbReference>
<keyword evidence="18" id="KW-1185">Reference proteome</keyword>
<dbReference type="InterPro" id="IPR003594">
    <property type="entry name" value="HATPase_dom"/>
</dbReference>
<dbReference type="Proteomes" id="UP001218638">
    <property type="component" value="Chromosome"/>
</dbReference>
<protein>
    <recommendedName>
        <fullName evidence="3">histidine kinase</fullName>
        <ecNumber evidence="3">2.7.13.3</ecNumber>
    </recommendedName>
</protein>
<keyword evidence="7" id="KW-0547">Nucleotide-binding</keyword>
<evidence type="ECO:0000256" key="6">
    <source>
        <dbReference type="ARBA" id="ARBA00022679"/>
    </source>
</evidence>
<dbReference type="Pfam" id="PF00072">
    <property type="entry name" value="Response_reg"/>
    <property type="match status" value="1"/>
</dbReference>
<evidence type="ECO:0000256" key="9">
    <source>
        <dbReference type="ARBA" id="ARBA00022840"/>
    </source>
</evidence>
<feature type="transmembrane region" description="Helical" evidence="14">
    <location>
        <begin position="176"/>
        <end position="195"/>
    </location>
</feature>
<dbReference type="KEGG" id="slom:PXH66_07770"/>
<dbReference type="EC" id="2.7.13.3" evidence="3"/>
<keyword evidence="11 14" id="KW-0472">Membrane</keyword>
<accession>A0AAF0CRJ6</accession>
<keyword evidence="13" id="KW-0175">Coiled coil</keyword>
<dbReference type="CDD" id="cd17546">
    <property type="entry name" value="REC_hyHK_CKI1_RcsC-like"/>
    <property type="match status" value="1"/>
</dbReference>
<feature type="domain" description="Histidine kinase" evidence="15">
    <location>
        <begin position="549"/>
        <end position="770"/>
    </location>
</feature>
<dbReference type="Gene3D" id="3.40.50.2300">
    <property type="match status" value="1"/>
</dbReference>
<dbReference type="InterPro" id="IPR011006">
    <property type="entry name" value="CheY-like_superfamily"/>
</dbReference>
<dbReference type="CDD" id="cd16922">
    <property type="entry name" value="HATPase_EvgS-ArcB-TorS-like"/>
    <property type="match status" value="1"/>
</dbReference>
<feature type="domain" description="Response regulatory" evidence="16">
    <location>
        <begin position="805"/>
        <end position="921"/>
    </location>
</feature>
<dbReference type="GO" id="GO:0009927">
    <property type="term" value="F:histidine phosphotransfer kinase activity"/>
    <property type="evidence" value="ECO:0007669"/>
    <property type="project" value="TreeGrafter"/>
</dbReference>
<dbReference type="InterPro" id="IPR004358">
    <property type="entry name" value="Sig_transdc_His_kin-like_C"/>
</dbReference>
<evidence type="ECO:0000256" key="1">
    <source>
        <dbReference type="ARBA" id="ARBA00000085"/>
    </source>
</evidence>
<comment type="catalytic activity">
    <reaction evidence="1">
        <text>ATP + protein L-histidine = ADP + protein N-phospho-L-histidine.</text>
        <dbReference type="EC" id="2.7.13.3"/>
    </reaction>
</comment>
<dbReference type="PROSITE" id="PS50109">
    <property type="entry name" value="HIS_KIN"/>
    <property type="match status" value="1"/>
</dbReference>
<evidence type="ECO:0000256" key="7">
    <source>
        <dbReference type="ARBA" id="ARBA00022741"/>
    </source>
</evidence>
<feature type="coiled-coil region" evidence="13">
    <location>
        <begin position="473"/>
        <end position="535"/>
    </location>
</feature>
<evidence type="ECO:0000259" key="15">
    <source>
        <dbReference type="PROSITE" id="PS50109"/>
    </source>
</evidence>
<keyword evidence="4" id="KW-1003">Cell membrane</keyword>
<dbReference type="SUPFAM" id="SSF55874">
    <property type="entry name" value="ATPase domain of HSP90 chaperone/DNA topoisomerase II/histidine kinase"/>
    <property type="match status" value="1"/>
</dbReference>
<proteinExistence type="predicted"/>
<dbReference type="SMART" id="SM00388">
    <property type="entry name" value="HisKA"/>
    <property type="match status" value="1"/>
</dbReference>
<dbReference type="SMART" id="SM00448">
    <property type="entry name" value="REC"/>
    <property type="match status" value="1"/>
</dbReference>
<evidence type="ECO:0000256" key="13">
    <source>
        <dbReference type="SAM" id="Coils"/>
    </source>
</evidence>
<dbReference type="InterPro" id="IPR003661">
    <property type="entry name" value="HisK_dim/P_dom"/>
</dbReference>
<dbReference type="PANTHER" id="PTHR43047">
    <property type="entry name" value="TWO-COMPONENT HISTIDINE PROTEIN KINASE"/>
    <property type="match status" value="1"/>
</dbReference>
<organism evidence="17 18">
    <name type="scientific">Synoicihabitans lomoniglobus</name>
    <dbReference type="NCBI Taxonomy" id="2909285"/>
    <lineage>
        <taxon>Bacteria</taxon>
        <taxon>Pseudomonadati</taxon>
        <taxon>Verrucomicrobiota</taxon>
        <taxon>Opitutia</taxon>
        <taxon>Opitutales</taxon>
        <taxon>Opitutaceae</taxon>
        <taxon>Synoicihabitans</taxon>
    </lineage>
</organism>
<feature type="transmembrane region" description="Helical" evidence="14">
    <location>
        <begin position="126"/>
        <end position="143"/>
    </location>
</feature>
<evidence type="ECO:0000256" key="5">
    <source>
        <dbReference type="ARBA" id="ARBA00022553"/>
    </source>
</evidence>
<dbReference type="GO" id="GO:0005886">
    <property type="term" value="C:plasma membrane"/>
    <property type="evidence" value="ECO:0007669"/>
    <property type="project" value="UniProtKB-SubCell"/>
</dbReference>
<keyword evidence="14" id="KW-0812">Transmembrane</keyword>
<dbReference type="Gene3D" id="3.30.565.10">
    <property type="entry name" value="Histidine kinase-like ATPase, C-terminal domain"/>
    <property type="match status" value="1"/>
</dbReference>
<dbReference type="SUPFAM" id="SSF47384">
    <property type="entry name" value="Homodimeric domain of signal transducing histidine kinase"/>
    <property type="match status" value="1"/>
</dbReference>
<dbReference type="FunFam" id="3.30.565.10:FF:000023">
    <property type="entry name" value="PAS domain-containing sensor histidine kinase"/>
    <property type="match status" value="1"/>
</dbReference>
<evidence type="ECO:0000256" key="11">
    <source>
        <dbReference type="ARBA" id="ARBA00023136"/>
    </source>
</evidence>
<dbReference type="SMART" id="SM00387">
    <property type="entry name" value="HATPase_c"/>
    <property type="match status" value="1"/>
</dbReference>
<evidence type="ECO:0000256" key="3">
    <source>
        <dbReference type="ARBA" id="ARBA00012438"/>
    </source>
</evidence>
<keyword evidence="6" id="KW-0808">Transferase</keyword>
<feature type="modified residue" description="4-aspartylphosphate" evidence="12">
    <location>
        <position position="854"/>
    </location>
</feature>
<evidence type="ECO:0000256" key="12">
    <source>
        <dbReference type="PROSITE-ProRule" id="PRU00169"/>
    </source>
</evidence>
<keyword evidence="5 12" id="KW-0597">Phosphoprotein</keyword>
<dbReference type="InterPro" id="IPR036890">
    <property type="entry name" value="HATPase_C_sf"/>
</dbReference>
<dbReference type="Pfam" id="PF02518">
    <property type="entry name" value="HATPase_c"/>
    <property type="match status" value="1"/>
</dbReference>
<dbReference type="RefSeq" id="WP_330928907.1">
    <property type="nucleotide sequence ID" value="NZ_CP119075.1"/>
</dbReference>
<dbReference type="InterPro" id="IPR036097">
    <property type="entry name" value="HisK_dim/P_sf"/>
</dbReference>
<feature type="transmembrane region" description="Helical" evidence="14">
    <location>
        <begin position="66"/>
        <end position="87"/>
    </location>
</feature>
<feature type="transmembrane region" description="Helical" evidence="14">
    <location>
        <begin position="35"/>
        <end position="54"/>
    </location>
</feature>
<evidence type="ECO:0000259" key="16">
    <source>
        <dbReference type="PROSITE" id="PS50110"/>
    </source>
</evidence>
<feature type="transmembrane region" description="Helical" evidence="14">
    <location>
        <begin position="6"/>
        <end position="23"/>
    </location>
</feature>
<reference evidence="17" key="1">
    <citation type="submission" date="2023-03" db="EMBL/GenBank/DDBJ databases">
        <title>Lomoglobus Profundus gen. nov., sp. nov., a novel member of the phylum Verrucomicrobia, isolated from deep-marine sediment of South China Sea.</title>
        <authorList>
            <person name="Ahmad T."/>
            <person name="Ishaq S.E."/>
            <person name="Wang F."/>
        </authorList>
    </citation>
    <scope>NUCLEOTIDE SEQUENCE</scope>
    <source>
        <strain evidence="17">LMO-M01</strain>
    </source>
</reference>
<dbReference type="GO" id="GO:0005524">
    <property type="term" value="F:ATP binding"/>
    <property type="evidence" value="ECO:0007669"/>
    <property type="project" value="UniProtKB-KW"/>
</dbReference>
<keyword evidence="8" id="KW-0418">Kinase</keyword>
<dbReference type="Gene3D" id="1.10.287.130">
    <property type="match status" value="1"/>
</dbReference>
<dbReference type="GO" id="GO:0000155">
    <property type="term" value="F:phosphorelay sensor kinase activity"/>
    <property type="evidence" value="ECO:0007669"/>
    <property type="project" value="InterPro"/>
</dbReference>
<dbReference type="SUPFAM" id="SSF52172">
    <property type="entry name" value="CheY-like"/>
    <property type="match status" value="1"/>
</dbReference>
<dbReference type="PANTHER" id="PTHR43047:SF63">
    <property type="entry name" value="HISTIDINE KINASE"/>
    <property type="match status" value="1"/>
</dbReference>
<keyword evidence="10" id="KW-0902">Two-component regulatory system</keyword>
<feature type="transmembrane region" description="Helical" evidence="14">
    <location>
        <begin position="99"/>
        <end position="120"/>
    </location>
</feature>
<evidence type="ECO:0000256" key="8">
    <source>
        <dbReference type="ARBA" id="ARBA00022777"/>
    </source>
</evidence>
<comment type="subcellular location">
    <subcellularLocation>
        <location evidence="2">Cell membrane</location>
    </subcellularLocation>
</comment>
<dbReference type="AlphaFoldDB" id="A0AAF0CRJ6"/>
<evidence type="ECO:0000313" key="17">
    <source>
        <dbReference type="EMBL" id="WED66745.1"/>
    </source>
</evidence>
<sequence>MPLLKPLFAAIVAGILGMLVNMFRPTVLINIEIVFGGIFPLLIAYRFGSFWALISGVLTFALTPLYWSHFVGWLCYGLEGAVVGYLIHRRDLRLLNASALYWLCVGGPIAGVYFLFFSYASFPANYIALVKYIGNGLVVALIAQEIANRRLLRGWLHRPEQAHVKPPLHKLLVNRFSFIAVMPVIVISAVSFTIFDRYVSINTREGLERDATEVSSRISREIEAQRAGLSQLVAGWSDKTEPTAEEVAQLIALRREWPGVTRISLVDQMGQVIAVDQSAPPAAGRPGSTTVYALPLPPAAEVSSPIAIMELSTERLGDLAKRDGRNTDRAIMVLDQAHRMLVIPPRLLAVPPENLLNEVFRGAVEMQHRSFTHDRWRPETSRAERFRAAASRIHATGWDVVVEEPLWASQAIVVELFSGTLLAVIIVAIFIHRLSRRTAADITAPLDKLVAYTSTLARGEPAPLPPDLAQAPAEELIRISRDLEATAQQLSKANVELGEAVTAREKSHQAREALLNELEQKVQERTADLNTALQHAETANRTKGEFIAMMNHELRTPLNVILGSIELMNQGRTGPLSDGQRDSLRTMSESGTHLLTLIDEVLDFSQTEAKTLSLRPTAIDPRNVLEFLIRLLQDSAAAKNITLQTTFEHRAKVIYADAKRLKQIVLNLLSNAVKFTPSGGVVTLETAEFPARNVFRIVVRDTGIGIAPQEYTRVFQPFHQCDRTLSRDFEGAGLGLTLVKRLTELHGGTVGLRSAVGEGSEFTVELPLTRVPVISSSRAPHQPFRPKPEAPSSPLQVNCLKSNPTVLIVEDNPTNAELIKANLEYLGAHVRWAENGRDGVDQAIDHRPELILMDVQMPVMDGIAATRALRADERTSHIPIVMVTALSDELTRETCERAGANNFLPKPFTLQSFYEAIRPFLKTSP</sequence>
<name>A0AAF0CRJ6_9BACT</name>
<evidence type="ECO:0000313" key="18">
    <source>
        <dbReference type="Proteomes" id="UP001218638"/>
    </source>
</evidence>
<dbReference type="InterPro" id="IPR001789">
    <property type="entry name" value="Sig_transdc_resp-reg_receiver"/>
</dbReference>